<dbReference type="PANTHER" id="PTHR38537:SF8">
    <property type="entry name" value="FILAMIN-A"/>
    <property type="match status" value="1"/>
</dbReference>
<dbReference type="PANTHER" id="PTHR38537">
    <property type="entry name" value="JITTERBUG, ISOFORM N"/>
    <property type="match status" value="1"/>
</dbReference>
<dbReference type="Gene3D" id="1.10.418.10">
    <property type="entry name" value="Calponin-like domain"/>
    <property type="match status" value="2"/>
</dbReference>
<evidence type="ECO:0000256" key="1">
    <source>
        <dbReference type="ARBA" id="ARBA00022737"/>
    </source>
</evidence>
<keyword evidence="4" id="KW-1185">Reference proteome</keyword>
<evidence type="ECO:0000313" key="5">
    <source>
        <dbReference type="RefSeq" id="XP_029657551.1"/>
    </source>
</evidence>
<dbReference type="InterPro" id="IPR044801">
    <property type="entry name" value="Filamin"/>
</dbReference>
<dbReference type="CDD" id="cd21230">
    <property type="entry name" value="CH_FLN_rpt2"/>
    <property type="match status" value="1"/>
</dbReference>
<reference evidence="5" key="1">
    <citation type="submission" date="2025-08" db="UniProtKB">
        <authorList>
            <consortium name="RefSeq"/>
        </authorList>
    </citation>
    <scope>IDENTIFICATION</scope>
</reference>
<dbReference type="InterPro" id="IPR001715">
    <property type="entry name" value="CH_dom"/>
</dbReference>
<gene>
    <name evidence="5" type="primary">LOC115231733</name>
</gene>
<dbReference type="KEGG" id="osn:115231733"/>
<evidence type="ECO:0000256" key="2">
    <source>
        <dbReference type="SAM" id="MobiDB-lite"/>
    </source>
</evidence>
<dbReference type="Proteomes" id="UP000515154">
    <property type="component" value="Unplaced"/>
</dbReference>
<protein>
    <submittedName>
        <fullName evidence="5">Filamin-A-like</fullName>
    </submittedName>
</protein>
<evidence type="ECO:0000313" key="4">
    <source>
        <dbReference type="Proteomes" id="UP000515154"/>
    </source>
</evidence>
<dbReference type="GO" id="GO:0030036">
    <property type="term" value="P:actin cytoskeleton organization"/>
    <property type="evidence" value="ECO:0007669"/>
    <property type="project" value="InterPro"/>
</dbReference>
<dbReference type="RefSeq" id="XP_029657551.1">
    <property type="nucleotide sequence ID" value="XM_029801691.1"/>
</dbReference>
<feature type="region of interest" description="Disordered" evidence="2">
    <location>
        <begin position="169"/>
        <end position="191"/>
    </location>
</feature>
<feature type="domain" description="Calponin-homology (CH)" evidence="3">
    <location>
        <begin position="64"/>
        <end position="166"/>
    </location>
</feature>
<sequence>MYLREYSPRVLPREFIKNAMKLIPNSGHIVDQNLKLILGLVWIIILHYSIQIDTFPPETTEKCFTPKERLLSWVTDKIELPVENFTTHWNDGRAVGSLVDSFAPGLCPNWRYWDGKKRLENVTEAMETAETWLSVPMLITPDEIINPRVDEKSVMTYIAQFSGAEVKEGAPLKRPEPPFQAKIRNPGCGKK</sequence>
<dbReference type="SUPFAM" id="SSF47576">
    <property type="entry name" value="Calponin-homology domain, CH-domain"/>
    <property type="match status" value="1"/>
</dbReference>
<accession>A0A6P7U9B2</accession>
<evidence type="ECO:0000259" key="3">
    <source>
        <dbReference type="PROSITE" id="PS50021"/>
    </source>
</evidence>
<dbReference type="GO" id="GO:0051015">
    <property type="term" value="F:actin filament binding"/>
    <property type="evidence" value="ECO:0007669"/>
    <property type="project" value="InterPro"/>
</dbReference>
<dbReference type="InterPro" id="IPR036872">
    <property type="entry name" value="CH_dom_sf"/>
</dbReference>
<dbReference type="AlphaFoldDB" id="A0A6P7U9B2"/>
<organism evidence="4 5">
    <name type="scientific">Octopus sinensis</name>
    <name type="common">East Asian common octopus</name>
    <dbReference type="NCBI Taxonomy" id="2607531"/>
    <lineage>
        <taxon>Eukaryota</taxon>
        <taxon>Metazoa</taxon>
        <taxon>Spiralia</taxon>
        <taxon>Lophotrochozoa</taxon>
        <taxon>Mollusca</taxon>
        <taxon>Cephalopoda</taxon>
        <taxon>Coleoidea</taxon>
        <taxon>Octopodiformes</taxon>
        <taxon>Octopoda</taxon>
        <taxon>Incirrata</taxon>
        <taxon>Octopodidae</taxon>
        <taxon>Octopus</taxon>
    </lineage>
</organism>
<dbReference type="Pfam" id="PF00307">
    <property type="entry name" value="CH"/>
    <property type="match status" value="1"/>
</dbReference>
<dbReference type="SMART" id="SM00033">
    <property type="entry name" value="CH"/>
    <property type="match status" value="1"/>
</dbReference>
<proteinExistence type="predicted"/>
<name>A0A6P7U9B2_9MOLL</name>
<keyword evidence="1" id="KW-0677">Repeat</keyword>
<dbReference type="PROSITE" id="PS50021">
    <property type="entry name" value="CH"/>
    <property type="match status" value="1"/>
</dbReference>